<dbReference type="EMBL" id="FMAQ01000010">
    <property type="protein sequence ID" value="SCC20800.1"/>
    <property type="molecule type" value="Genomic_DNA"/>
</dbReference>
<dbReference type="Proteomes" id="UP000199670">
    <property type="component" value="Unassembled WGS sequence"/>
</dbReference>
<dbReference type="GO" id="GO:0019843">
    <property type="term" value="F:rRNA binding"/>
    <property type="evidence" value="ECO:0007669"/>
    <property type="project" value="TreeGrafter"/>
</dbReference>
<protein>
    <recommendedName>
        <fullName evidence="7">tRNA/tmRNA (uracil-C(5))-methyltransferase</fullName>
        <ecNumber evidence="7">2.1.1.35</ecNumber>
    </recommendedName>
    <alternativeName>
        <fullName evidence="7">tRNA (uracil(54)-C(5))-methyltransferase</fullName>
    </alternativeName>
    <alternativeName>
        <fullName evidence="7">tRNA(m5U54)-methyltransferase</fullName>
        <shortName evidence="7">RUMT</shortName>
    </alternativeName>
    <alternativeName>
        <fullName evidence="7">tmRNA (uracil(341)-C(5))-methyltransferase</fullName>
    </alternativeName>
</protein>
<dbReference type="AlphaFoldDB" id="A0A1C4CP32"/>
<dbReference type="InterPro" id="IPR030390">
    <property type="entry name" value="MeTrfase_TrmA_AS"/>
</dbReference>
<dbReference type="GO" id="GO:0030488">
    <property type="term" value="P:tRNA methylation"/>
    <property type="evidence" value="ECO:0007669"/>
    <property type="project" value="UniProtKB-UniRule"/>
</dbReference>
<feature type="binding site" evidence="7 8">
    <location>
        <position position="300"/>
    </location>
    <ligand>
        <name>S-adenosyl-L-methionine</name>
        <dbReference type="ChEBI" id="CHEBI:59789"/>
    </ligand>
</feature>
<keyword evidence="11" id="KW-1185">Reference proteome</keyword>
<dbReference type="InterPro" id="IPR030391">
    <property type="entry name" value="MeTrfase_TrmA_CS"/>
</dbReference>
<dbReference type="NCBIfam" id="TIGR02143">
    <property type="entry name" value="trmA_only"/>
    <property type="match status" value="1"/>
</dbReference>
<dbReference type="Gene3D" id="2.40.50.1070">
    <property type="match status" value="1"/>
</dbReference>
<evidence type="ECO:0000256" key="1">
    <source>
        <dbReference type="ARBA" id="ARBA00022603"/>
    </source>
</evidence>
<evidence type="ECO:0000256" key="2">
    <source>
        <dbReference type="ARBA" id="ARBA00022679"/>
    </source>
</evidence>
<feature type="active site" evidence="9">
    <location>
        <position position="325"/>
    </location>
</feature>
<evidence type="ECO:0000313" key="11">
    <source>
        <dbReference type="Proteomes" id="UP000199670"/>
    </source>
</evidence>
<comment type="catalytic activity">
    <reaction evidence="5 7">
        <text>uridine(341) in tmRNA + S-adenosyl-L-methionine = 5-methyluridine(341) in tmRNA + S-adenosyl-L-homocysteine + H(+)</text>
        <dbReference type="Rhea" id="RHEA:43612"/>
        <dbReference type="Rhea" id="RHEA-COMP:10630"/>
        <dbReference type="Rhea" id="RHEA-COMP:10631"/>
        <dbReference type="ChEBI" id="CHEBI:15378"/>
        <dbReference type="ChEBI" id="CHEBI:57856"/>
        <dbReference type="ChEBI" id="CHEBI:59789"/>
        <dbReference type="ChEBI" id="CHEBI:65315"/>
        <dbReference type="ChEBI" id="CHEBI:74447"/>
    </reaction>
</comment>
<dbReference type="PANTHER" id="PTHR47790:SF2">
    <property type="entry name" value="TRNA_TMRNA (URACIL-C(5))-METHYLTRANSFERASE"/>
    <property type="match status" value="1"/>
</dbReference>
<dbReference type="STRING" id="1798182.GA0061081_11020"/>
<evidence type="ECO:0000256" key="7">
    <source>
        <dbReference type="HAMAP-Rule" id="MF_01011"/>
    </source>
</evidence>
<dbReference type="PROSITE" id="PS01230">
    <property type="entry name" value="TRMA_1"/>
    <property type="match status" value="1"/>
</dbReference>
<keyword evidence="3 7" id="KW-0949">S-adenosyl-L-methionine</keyword>
<proteinExistence type="inferred from homology"/>
<evidence type="ECO:0000256" key="5">
    <source>
        <dbReference type="ARBA" id="ARBA00051255"/>
    </source>
</evidence>
<gene>
    <name evidence="7" type="primary">trmA</name>
    <name evidence="10" type="ORF">GA0061081_11020</name>
</gene>
<keyword evidence="1 7" id="KW-0489">Methyltransferase</keyword>
<dbReference type="EC" id="2.1.1.35" evidence="7"/>
<keyword evidence="4 7" id="KW-0819">tRNA processing</keyword>
<accession>A0A1C4CP32</accession>
<dbReference type="GO" id="GO:0000049">
    <property type="term" value="F:tRNA binding"/>
    <property type="evidence" value="ECO:0007669"/>
    <property type="project" value="TreeGrafter"/>
</dbReference>
<feature type="active site" description="Nucleophile" evidence="7 8">
    <location>
        <position position="325"/>
    </location>
</feature>
<comment type="catalytic activity">
    <reaction evidence="6 7">
        <text>uridine(54) in tRNA + S-adenosyl-L-methionine = 5-methyluridine(54) in tRNA + S-adenosyl-L-homocysteine + H(+)</text>
        <dbReference type="Rhea" id="RHEA:42712"/>
        <dbReference type="Rhea" id="RHEA-COMP:10167"/>
        <dbReference type="Rhea" id="RHEA-COMP:10193"/>
        <dbReference type="ChEBI" id="CHEBI:15378"/>
        <dbReference type="ChEBI" id="CHEBI:57856"/>
        <dbReference type="ChEBI" id="CHEBI:59789"/>
        <dbReference type="ChEBI" id="CHEBI:65315"/>
        <dbReference type="ChEBI" id="CHEBI:74447"/>
        <dbReference type="EC" id="2.1.1.35"/>
    </reaction>
</comment>
<dbReference type="GO" id="GO:0005829">
    <property type="term" value="C:cytosol"/>
    <property type="evidence" value="ECO:0007669"/>
    <property type="project" value="TreeGrafter"/>
</dbReference>
<dbReference type="PROSITE" id="PS51687">
    <property type="entry name" value="SAM_MT_RNA_M5U"/>
    <property type="match status" value="1"/>
</dbReference>
<dbReference type="InterPro" id="IPR029063">
    <property type="entry name" value="SAM-dependent_MTases_sf"/>
</dbReference>
<dbReference type="FunFam" id="3.40.50.150:FF:000012">
    <property type="entry name" value="tRNA/tmRNA (uracil-C(5))-methyltransferase"/>
    <property type="match status" value="1"/>
</dbReference>
<dbReference type="PANTHER" id="PTHR47790">
    <property type="entry name" value="TRNA/TMRNA (URACIL-C(5))-METHYLTRANSFERASE"/>
    <property type="match status" value="1"/>
</dbReference>
<feature type="binding site" evidence="7 8">
    <location>
        <position position="219"/>
    </location>
    <ligand>
        <name>S-adenosyl-L-methionine</name>
        <dbReference type="ChEBI" id="CHEBI:59789"/>
    </ligand>
</feature>
<sequence length="367" mass="42454">MTMTECFSNDNYNQQLEKKVDNLKALLSDFSLPKLAVYSSPISHYRMRAEFRIWHDGEDLYHVMYDKKTKKRIRVDEFPIATKLINRAMQAILPLLQHNQLLRHLLFQIDYFSTLSGQLLITLLYHKKLNDAWIIEAKKLKMQLAEQGIDVHIVGRASNQKITIDVDYVDEVLPVMDKVFVYRQVENSFTQPNAAVNIKMLQWAISVTKNSLGDLLEFYCGNGNFSIALAQNFRKVLATEIAKASVYSAQYNIAVNHIDNLIIVRLSAEEFTCAIKKEREFNRLKGINLDDYQCDTVLVDPPRSGLDLNTIDILKSYKTIIYISCNPYTLRDNLQLLTKTHSIQHFAMFDQFPYTDHIETGIVLCKK</sequence>
<dbReference type="Pfam" id="PF05958">
    <property type="entry name" value="tRNA_U5-meth_tr"/>
    <property type="match status" value="1"/>
</dbReference>
<dbReference type="FunFam" id="2.40.50.1070:FF:000001">
    <property type="entry name" value="tRNA/tmRNA (uracil-C(5))-methyltransferase"/>
    <property type="match status" value="1"/>
</dbReference>
<dbReference type="Gene3D" id="3.40.50.150">
    <property type="entry name" value="Vaccinia Virus protein VP39"/>
    <property type="match status" value="1"/>
</dbReference>
<keyword evidence="2 7" id="KW-0808">Transferase</keyword>
<comment type="similarity">
    <text evidence="7">Belongs to the class I-like SAM-binding methyltransferase superfamily. RNA M5U methyltransferase family. TrmA subfamily.</text>
</comment>
<dbReference type="GO" id="GO:0030697">
    <property type="term" value="F:tRNA (uracil(54)-C5)-methyltransferase activity, S-adenosyl methionine-dependent"/>
    <property type="evidence" value="ECO:0007669"/>
    <property type="project" value="UniProtKB-UniRule"/>
</dbReference>
<dbReference type="HAMAP" id="MF_01011">
    <property type="entry name" value="RNA_methyltr_TrmA"/>
    <property type="match status" value="1"/>
</dbReference>
<evidence type="ECO:0000256" key="4">
    <source>
        <dbReference type="ARBA" id="ARBA00022694"/>
    </source>
</evidence>
<feature type="active site" description="Proton acceptor" evidence="7">
    <location>
        <position position="359"/>
    </location>
</feature>
<dbReference type="InterPro" id="IPR010280">
    <property type="entry name" value="U5_MeTrfase_fam"/>
</dbReference>
<reference evidence="11" key="1">
    <citation type="submission" date="2016-08" db="EMBL/GenBank/DDBJ databases">
        <authorList>
            <person name="Varghese N."/>
            <person name="Submissions Spin"/>
        </authorList>
    </citation>
    <scope>NUCLEOTIDE SEQUENCE [LARGE SCALE GENOMIC DNA]</scope>
    <source>
        <strain evidence="11">R-53248</strain>
    </source>
</reference>
<evidence type="ECO:0000313" key="10">
    <source>
        <dbReference type="EMBL" id="SCC20800.1"/>
    </source>
</evidence>
<comment type="function">
    <text evidence="7">Dual-specificity methyltransferase that catalyzes the formation of 5-methyluridine at position 54 (m5U54) in all tRNAs, and that of position 341 (m5U341) in tmRNA (transfer-mRNA).</text>
</comment>
<organism evidence="10 11">
    <name type="scientific">Gilliamella bombicola</name>
    <dbReference type="NCBI Taxonomy" id="1798182"/>
    <lineage>
        <taxon>Bacteria</taxon>
        <taxon>Pseudomonadati</taxon>
        <taxon>Pseudomonadota</taxon>
        <taxon>Gammaproteobacteria</taxon>
        <taxon>Orbales</taxon>
        <taxon>Orbaceae</taxon>
        <taxon>Gilliamella</taxon>
    </lineage>
</organism>
<feature type="binding site" evidence="7 8">
    <location>
        <position position="191"/>
    </location>
    <ligand>
        <name>S-adenosyl-L-methionine</name>
        <dbReference type="ChEBI" id="CHEBI:59789"/>
    </ligand>
</feature>
<evidence type="ECO:0000256" key="9">
    <source>
        <dbReference type="PROSITE-ProRule" id="PRU10015"/>
    </source>
</evidence>
<dbReference type="InterPro" id="IPR011869">
    <property type="entry name" value="TrmA_MeTrfase"/>
</dbReference>
<evidence type="ECO:0000256" key="3">
    <source>
        <dbReference type="ARBA" id="ARBA00022691"/>
    </source>
</evidence>
<dbReference type="SUPFAM" id="SSF53335">
    <property type="entry name" value="S-adenosyl-L-methionine-dependent methyltransferases"/>
    <property type="match status" value="1"/>
</dbReference>
<dbReference type="PROSITE" id="PS01231">
    <property type="entry name" value="TRMA_2"/>
    <property type="match status" value="1"/>
</dbReference>
<evidence type="ECO:0000256" key="8">
    <source>
        <dbReference type="PROSITE-ProRule" id="PRU01024"/>
    </source>
</evidence>
<evidence type="ECO:0000256" key="6">
    <source>
        <dbReference type="ARBA" id="ARBA00052788"/>
    </source>
</evidence>
<feature type="binding site" evidence="7 8">
    <location>
        <position position="240"/>
    </location>
    <ligand>
        <name>S-adenosyl-L-methionine</name>
        <dbReference type="ChEBI" id="CHEBI:59789"/>
    </ligand>
</feature>
<name>A0A1C4CP32_9GAMM</name>
<feature type="binding site" evidence="7">
    <location>
        <position position="224"/>
    </location>
    <ligand>
        <name>S-adenosyl-L-methionine</name>
        <dbReference type="ChEBI" id="CHEBI:59789"/>
    </ligand>
</feature>